<dbReference type="InterPro" id="IPR016842">
    <property type="entry name" value="UCP026546_HTH-CBS"/>
</dbReference>
<dbReference type="SMART" id="SM00116">
    <property type="entry name" value="CBS"/>
    <property type="match status" value="2"/>
</dbReference>
<dbReference type="SUPFAM" id="SSF46785">
    <property type="entry name" value="Winged helix' DNA-binding domain"/>
    <property type="match status" value="1"/>
</dbReference>
<keyword evidence="5" id="KW-1185">Reference proteome</keyword>
<evidence type="ECO:0000259" key="3">
    <source>
        <dbReference type="PROSITE" id="PS51371"/>
    </source>
</evidence>
<organism evidence="4 5">
    <name type="scientific">Melghirimyces thermohalophilus</name>
    <dbReference type="NCBI Taxonomy" id="1236220"/>
    <lineage>
        <taxon>Bacteria</taxon>
        <taxon>Bacillati</taxon>
        <taxon>Bacillota</taxon>
        <taxon>Bacilli</taxon>
        <taxon>Bacillales</taxon>
        <taxon>Thermoactinomycetaceae</taxon>
        <taxon>Melghirimyces</taxon>
    </lineage>
</organism>
<accession>A0A1G6P5L6</accession>
<reference evidence="4 5" key="1">
    <citation type="submission" date="2016-10" db="EMBL/GenBank/DDBJ databases">
        <authorList>
            <person name="de Groot N.N."/>
        </authorList>
    </citation>
    <scope>NUCLEOTIDE SEQUENCE [LARGE SCALE GENOMIC DNA]</scope>
    <source>
        <strain evidence="4 5">DSM 45514</strain>
    </source>
</reference>
<dbReference type="Pfam" id="PF08279">
    <property type="entry name" value="HTH_11"/>
    <property type="match status" value="1"/>
</dbReference>
<dbReference type="EMBL" id="FMZA01000015">
    <property type="protein sequence ID" value="SDC74727.1"/>
    <property type="molecule type" value="Genomic_DNA"/>
</dbReference>
<feature type="domain" description="CBS" evidence="3">
    <location>
        <begin position="152"/>
        <end position="219"/>
    </location>
</feature>
<evidence type="ECO:0000313" key="4">
    <source>
        <dbReference type="EMBL" id="SDC74727.1"/>
    </source>
</evidence>
<dbReference type="InterPro" id="IPR013196">
    <property type="entry name" value="HTH_11"/>
</dbReference>
<dbReference type="Gene3D" id="1.10.10.10">
    <property type="entry name" value="Winged helix-like DNA-binding domain superfamily/Winged helix DNA-binding domain"/>
    <property type="match status" value="1"/>
</dbReference>
<evidence type="ECO:0000313" key="5">
    <source>
        <dbReference type="Proteomes" id="UP000199387"/>
    </source>
</evidence>
<evidence type="ECO:0000256" key="1">
    <source>
        <dbReference type="ARBA" id="ARBA00023122"/>
    </source>
</evidence>
<dbReference type="PANTHER" id="PTHR43080:SF2">
    <property type="entry name" value="CBS DOMAIN-CONTAINING PROTEIN"/>
    <property type="match status" value="1"/>
</dbReference>
<dbReference type="InterPro" id="IPR051257">
    <property type="entry name" value="Diverse_CBS-Domain"/>
</dbReference>
<keyword evidence="1 2" id="KW-0129">CBS domain</keyword>
<dbReference type="PANTHER" id="PTHR43080">
    <property type="entry name" value="CBS DOMAIN-CONTAINING PROTEIN CBSX3, MITOCHONDRIAL"/>
    <property type="match status" value="1"/>
</dbReference>
<dbReference type="OrthoDB" id="9793615at2"/>
<dbReference type="Proteomes" id="UP000199387">
    <property type="component" value="Unassembled WGS sequence"/>
</dbReference>
<protein>
    <submittedName>
        <fullName evidence="4">CBS domain-containing protein</fullName>
    </submittedName>
</protein>
<dbReference type="PROSITE" id="PS51371">
    <property type="entry name" value="CBS"/>
    <property type="match status" value="2"/>
</dbReference>
<dbReference type="CDD" id="cd04617">
    <property type="entry name" value="CBS_pair_CcpN"/>
    <property type="match status" value="1"/>
</dbReference>
<feature type="domain" description="CBS" evidence="3">
    <location>
        <begin position="87"/>
        <end position="143"/>
    </location>
</feature>
<dbReference type="InterPro" id="IPR036390">
    <property type="entry name" value="WH_DNA-bd_sf"/>
</dbReference>
<dbReference type="InterPro" id="IPR046342">
    <property type="entry name" value="CBS_dom_sf"/>
</dbReference>
<dbReference type="SUPFAM" id="SSF54631">
    <property type="entry name" value="CBS-domain pair"/>
    <property type="match status" value="1"/>
</dbReference>
<name>A0A1G6P5L6_9BACL</name>
<dbReference type="InterPro" id="IPR036388">
    <property type="entry name" value="WH-like_DNA-bd_sf"/>
</dbReference>
<dbReference type="AlphaFoldDB" id="A0A1G6P5L6"/>
<dbReference type="FunFam" id="3.10.580.10:FF:000016">
    <property type="entry name" value="Transcriptional repressor CcpN"/>
    <property type="match status" value="1"/>
</dbReference>
<dbReference type="STRING" id="1236220.SAMN04488112_11556"/>
<sequence>MPGGCKPIELSERQETILRIVKDEGPITGEHIAEKLNLTRATLRPDLAILTMSGFLEARPRVGYFYSGKTGNQLLGEHIRKLTVKDRKSVPVVCQEETSVYDAICTMFLEDVGTLFVVKEGGVLVGVVSRKDLLKSSMGNQDLQSIPVGIVMSRMPNIITCSPDDTLLSAASKLISSQVDALPVVKEREGGDDGPEVIGRITKTTVTKAFVELGEGATV</sequence>
<dbReference type="Gene3D" id="3.10.580.10">
    <property type="entry name" value="CBS-domain"/>
    <property type="match status" value="1"/>
</dbReference>
<dbReference type="PIRSF" id="PIRSF026546">
    <property type="entry name" value="UCP026546_CBS_YqzB"/>
    <property type="match status" value="1"/>
</dbReference>
<dbReference type="FunFam" id="1.10.10.10:FF:000257">
    <property type="entry name" value="Transcriptional repressor CcpN"/>
    <property type="match status" value="1"/>
</dbReference>
<gene>
    <name evidence="4" type="ORF">SAMN04488112_11556</name>
</gene>
<dbReference type="Pfam" id="PF00571">
    <property type="entry name" value="CBS"/>
    <property type="match status" value="2"/>
</dbReference>
<dbReference type="InterPro" id="IPR000644">
    <property type="entry name" value="CBS_dom"/>
</dbReference>
<evidence type="ECO:0000256" key="2">
    <source>
        <dbReference type="PROSITE-ProRule" id="PRU00703"/>
    </source>
</evidence>
<dbReference type="RefSeq" id="WP_091571236.1">
    <property type="nucleotide sequence ID" value="NZ_FMZA01000015.1"/>
</dbReference>
<proteinExistence type="predicted"/>